<keyword evidence="1" id="KW-0812">Transmembrane</keyword>
<keyword evidence="1" id="KW-1133">Transmembrane helix</keyword>
<proteinExistence type="predicted"/>
<sequence>MSRRLRKLFTGVLNIFAWLVFVFAVGVSLVGLLSQAVRTSRPRSFRNNIDVLIITIAYSIVLFVSLAFCLKRRISMFRKLHRLSRGRVALKKGDIPKHVHEFVTQEYSRACLISFESLPKDAHREGWGRPGTRWDGISFRRFLLDTVPDLDAQARLLIPSLPPLRPNDRMSRHYRFIAPLMPTDSDGLSPLHYYDSAVQLARQADREPTEREFEVGIAAADEIKRILLETRQEMLESSTPNLNKHPLAL</sequence>
<keyword evidence="1" id="KW-0472">Membrane</keyword>
<comment type="caution">
    <text evidence="2">The sequence shown here is derived from an EMBL/GenBank/DDBJ whole genome shotgun (WGS) entry which is preliminary data.</text>
</comment>
<feature type="transmembrane region" description="Helical" evidence="1">
    <location>
        <begin position="12"/>
        <end position="37"/>
    </location>
</feature>
<name>A0AAD4LCM7_9AGAM</name>
<dbReference type="EMBL" id="JAKELL010000040">
    <property type="protein sequence ID" value="KAH8988814.1"/>
    <property type="molecule type" value="Genomic_DNA"/>
</dbReference>
<gene>
    <name evidence="2" type="ORF">EDB92DRAFT_2008551</name>
</gene>
<reference evidence="2" key="1">
    <citation type="submission" date="2022-01" db="EMBL/GenBank/DDBJ databases">
        <title>Comparative genomics reveals a dynamic genome evolution in the ectomycorrhizal milk-cap (Lactarius) mushrooms.</title>
        <authorList>
            <consortium name="DOE Joint Genome Institute"/>
            <person name="Lebreton A."/>
            <person name="Tang N."/>
            <person name="Kuo A."/>
            <person name="LaButti K."/>
            <person name="Drula E."/>
            <person name="Barry K."/>
            <person name="Clum A."/>
            <person name="Lipzen A."/>
            <person name="Mousain D."/>
            <person name="Ng V."/>
            <person name="Wang R."/>
            <person name="Wang X."/>
            <person name="Dai Y."/>
            <person name="Henrissat B."/>
            <person name="Grigoriev I.V."/>
            <person name="Guerin-Laguette A."/>
            <person name="Yu F."/>
            <person name="Martin F.M."/>
        </authorList>
    </citation>
    <scope>NUCLEOTIDE SEQUENCE</scope>
    <source>
        <strain evidence="2">QP</strain>
    </source>
</reference>
<feature type="transmembrane region" description="Helical" evidence="1">
    <location>
        <begin position="49"/>
        <end position="70"/>
    </location>
</feature>
<evidence type="ECO:0000313" key="2">
    <source>
        <dbReference type="EMBL" id="KAH8988814.1"/>
    </source>
</evidence>
<evidence type="ECO:0000313" key="3">
    <source>
        <dbReference type="Proteomes" id="UP001201163"/>
    </source>
</evidence>
<accession>A0AAD4LCM7</accession>
<dbReference type="AlphaFoldDB" id="A0AAD4LCM7"/>
<protein>
    <recommendedName>
        <fullName evidence="4">Defect at low temperature protein 1</fullName>
    </recommendedName>
</protein>
<organism evidence="2 3">
    <name type="scientific">Lactarius akahatsu</name>
    <dbReference type="NCBI Taxonomy" id="416441"/>
    <lineage>
        <taxon>Eukaryota</taxon>
        <taxon>Fungi</taxon>
        <taxon>Dikarya</taxon>
        <taxon>Basidiomycota</taxon>
        <taxon>Agaricomycotina</taxon>
        <taxon>Agaricomycetes</taxon>
        <taxon>Russulales</taxon>
        <taxon>Russulaceae</taxon>
        <taxon>Lactarius</taxon>
    </lineage>
</organism>
<keyword evidence="3" id="KW-1185">Reference proteome</keyword>
<dbReference type="Proteomes" id="UP001201163">
    <property type="component" value="Unassembled WGS sequence"/>
</dbReference>
<evidence type="ECO:0008006" key="4">
    <source>
        <dbReference type="Google" id="ProtNLM"/>
    </source>
</evidence>
<evidence type="ECO:0000256" key="1">
    <source>
        <dbReference type="SAM" id="Phobius"/>
    </source>
</evidence>